<dbReference type="FunFam" id="3.80.10.10:FF:000383">
    <property type="entry name" value="Leucine-rich repeat receptor protein kinase EMS1"/>
    <property type="match status" value="1"/>
</dbReference>
<protein>
    <recommendedName>
        <fullName evidence="5">Leucine-rich repeat domain-containing protein</fullName>
    </recommendedName>
</protein>
<dbReference type="AlphaFoldDB" id="A0A2H0V7I6"/>
<keyword evidence="2" id="KW-0677">Repeat</keyword>
<accession>A0A2H0V7I6</accession>
<feature type="non-terminal residue" evidence="3">
    <location>
        <position position="1"/>
    </location>
</feature>
<dbReference type="PANTHER" id="PTHR48051:SF54">
    <property type="entry name" value="LEUCINE-RICH REPEAT-CONTAINING PROTEIN"/>
    <property type="match status" value="1"/>
</dbReference>
<dbReference type="InterPro" id="IPR025875">
    <property type="entry name" value="Leu-rich_rpt_4"/>
</dbReference>
<keyword evidence="1" id="KW-0433">Leucine-rich repeat</keyword>
<dbReference type="EMBL" id="PFAN01000040">
    <property type="protein sequence ID" value="PIR95067.1"/>
    <property type="molecule type" value="Genomic_DNA"/>
</dbReference>
<dbReference type="InterPro" id="IPR032675">
    <property type="entry name" value="LRR_dom_sf"/>
</dbReference>
<evidence type="ECO:0000256" key="2">
    <source>
        <dbReference type="ARBA" id="ARBA00022737"/>
    </source>
</evidence>
<dbReference type="PROSITE" id="PS51450">
    <property type="entry name" value="LRR"/>
    <property type="match status" value="1"/>
</dbReference>
<dbReference type="Pfam" id="PF12799">
    <property type="entry name" value="LRR_4"/>
    <property type="match status" value="1"/>
</dbReference>
<dbReference type="SMART" id="SM00369">
    <property type="entry name" value="LRR_TYP"/>
    <property type="match status" value="2"/>
</dbReference>
<dbReference type="SUPFAM" id="SSF52075">
    <property type="entry name" value="Outer arm dynein light chain 1"/>
    <property type="match status" value="1"/>
</dbReference>
<dbReference type="Pfam" id="PF00560">
    <property type="entry name" value="LRR_1"/>
    <property type="match status" value="2"/>
</dbReference>
<evidence type="ECO:0008006" key="5">
    <source>
        <dbReference type="Google" id="ProtNLM"/>
    </source>
</evidence>
<comment type="caution">
    <text evidence="3">The sequence shown here is derived from an EMBL/GenBank/DDBJ whole genome shotgun (WGS) entry which is preliminary data.</text>
</comment>
<dbReference type="InterPro" id="IPR001611">
    <property type="entry name" value="Leu-rich_rpt"/>
</dbReference>
<dbReference type="InterPro" id="IPR003591">
    <property type="entry name" value="Leu-rich_rpt_typical-subtyp"/>
</dbReference>
<organism evidence="3 4">
    <name type="scientific">Candidatus Falkowbacteria bacterium CG10_big_fil_rev_8_21_14_0_10_37_6</name>
    <dbReference type="NCBI Taxonomy" id="1974563"/>
    <lineage>
        <taxon>Bacteria</taxon>
        <taxon>Candidatus Falkowiibacteriota</taxon>
    </lineage>
</organism>
<dbReference type="InterPro" id="IPR050216">
    <property type="entry name" value="LRR_domain-containing"/>
</dbReference>
<dbReference type="Gene3D" id="3.80.10.10">
    <property type="entry name" value="Ribonuclease Inhibitor"/>
    <property type="match status" value="1"/>
</dbReference>
<evidence type="ECO:0000313" key="3">
    <source>
        <dbReference type="EMBL" id="PIR95067.1"/>
    </source>
</evidence>
<reference evidence="4" key="1">
    <citation type="submission" date="2017-09" db="EMBL/GenBank/DDBJ databases">
        <title>Depth-based differentiation of microbial function through sediment-hosted aquifers and enrichment of novel symbionts in the deep terrestrial subsurface.</title>
        <authorList>
            <person name="Probst A.J."/>
            <person name="Ladd B."/>
            <person name="Jarett J.K."/>
            <person name="Geller-Mcgrath D.E."/>
            <person name="Sieber C.M.K."/>
            <person name="Emerson J.B."/>
            <person name="Anantharaman K."/>
            <person name="Thomas B.C."/>
            <person name="Malmstrom R."/>
            <person name="Stieglmeier M."/>
            <person name="Klingl A."/>
            <person name="Woyke T."/>
            <person name="Ryan C.M."/>
            <person name="Banfield J.F."/>
        </authorList>
    </citation>
    <scope>NUCLEOTIDE SEQUENCE [LARGE SCALE GENOMIC DNA]</scope>
</reference>
<proteinExistence type="predicted"/>
<evidence type="ECO:0000313" key="4">
    <source>
        <dbReference type="Proteomes" id="UP000228614"/>
    </source>
</evidence>
<dbReference type="Proteomes" id="UP000228614">
    <property type="component" value="Unassembled WGS sequence"/>
</dbReference>
<dbReference type="GO" id="GO:0005737">
    <property type="term" value="C:cytoplasm"/>
    <property type="evidence" value="ECO:0007669"/>
    <property type="project" value="TreeGrafter"/>
</dbReference>
<evidence type="ECO:0000256" key="1">
    <source>
        <dbReference type="ARBA" id="ARBA00022614"/>
    </source>
</evidence>
<sequence length="102" mass="11163">SLEELDVSDNRLAGAIQAEIRHLQNLRVLDASGNQMAGVPAEIGQLNNLQVLDLSNNQLTGLPYELGNLQNLKTLNISGNNYSELDLSVIQEKLPKDVNIIK</sequence>
<dbReference type="PANTHER" id="PTHR48051">
    <property type="match status" value="1"/>
</dbReference>
<name>A0A2H0V7I6_9BACT</name>
<dbReference type="PRINTS" id="PR00019">
    <property type="entry name" value="LEURICHRPT"/>
</dbReference>
<gene>
    <name evidence="3" type="ORF">COT95_00720</name>
</gene>